<evidence type="ECO:0000256" key="6">
    <source>
        <dbReference type="ARBA" id="ARBA00023136"/>
    </source>
</evidence>
<gene>
    <name evidence="11" type="ORF">RR46_02120</name>
</gene>
<accession>A0A194QJD4</accession>
<keyword evidence="3" id="KW-1003">Cell membrane</keyword>
<organism evidence="11 12">
    <name type="scientific">Papilio xuthus</name>
    <name type="common">Asian swallowtail butterfly</name>
    <dbReference type="NCBI Taxonomy" id="66420"/>
    <lineage>
        <taxon>Eukaryota</taxon>
        <taxon>Metazoa</taxon>
        <taxon>Ecdysozoa</taxon>
        <taxon>Arthropoda</taxon>
        <taxon>Hexapoda</taxon>
        <taxon>Insecta</taxon>
        <taxon>Pterygota</taxon>
        <taxon>Neoptera</taxon>
        <taxon>Endopterygota</taxon>
        <taxon>Lepidoptera</taxon>
        <taxon>Glossata</taxon>
        <taxon>Ditrysia</taxon>
        <taxon>Papilionoidea</taxon>
        <taxon>Papilionidae</taxon>
        <taxon>Papilioninae</taxon>
        <taxon>Papilio</taxon>
    </lineage>
</organism>
<dbReference type="GO" id="GO:0005886">
    <property type="term" value="C:plasma membrane"/>
    <property type="evidence" value="ECO:0007669"/>
    <property type="project" value="UniProtKB-SubCell"/>
</dbReference>
<evidence type="ECO:0000256" key="3">
    <source>
        <dbReference type="ARBA" id="ARBA00022475"/>
    </source>
</evidence>
<dbReference type="InterPro" id="IPR002159">
    <property type="entry name" value="CD36_fam"/>
</dbReference>
<evidence type="ECO:0000256" key="5">
    <source>
        <dbReference type="ARBA" id="ARBA00022989"/>
    </source>
</evidence>
<dbReference type="PROSITE" id="PS50007">
    <property type="entry name" value="PIPLC_X_DOMAIN"/>
    <property type="match status" value="1"/>
</dbReference>
<evidence type="ECO:0000256" key="9">
    <source>
        <dbReference type="SAM" id="Phobius"/>
    </source>
</evidence>
<evidence type="ECO:0000313" key="12">
    <source>
        <dbReference type="Proteomes" id="UP000053268"/>
    </source>
</evidence>
<evidence type="ECO:0000256" key="8">
    <source>
        <dbReference type="ARBA" id="ARBA00044953"/>
    </source>
</evidence>
<keyword evidence="5 9" id="KW-1133">Transmembrane helix</keyword>
<dbReference type="Pfam" id="PF01130">
    <property type="entry name" value="CD36"/>
    <property type="match status" value="1"/>
</dbReference>
<sequence>MRGRPPRGRLAVGATAALLAAAALGAALAWNQIFDAALSAQMVMSPTSRTFREWVEPTVPLYFDVYLFNWTNADQFPDEIPNLQEVGPYRFREHRRHVNVSWHPHNGSVSYRTQRSWHFDETSNGTLEDNITTLNIIAASAVYRSRDWGFIRQKGLAMGLAMFGHHVSISKLATELLFEGYDDPLLDLAKNLPASATGGAPPVDKFGLFYGRNNSLDTDGYMEVSTGAGGAAGSLPGQILKWNYEDHLPFYNGQCSKLSGSAGEFMARDLSEQSGLELFVPDLCRTVLLKHTGSGVRASLAYNKYELTESSFDNSSSSPQNSCFCNGECAWGGVMNVSSCRYGSPSFLSLPHFLHGDPRLLELVTGLEPDPEKHSFYFAVEPKLGIPLEVSARFQLNIWIEPTQNIELFEKVPKMLFPIFWVEQKVYIEDNVLSELRIVRAILDWGGAVCAGITLFFTVLAVKVLCCNKKAKYSRPNEVISEKPKEEEIRGCRAPSPGHEYALLSATSSATNMIFYLLMAVVATQIAAEEEIMKNLTTVTWAHAVNNKTYLEAALASDVSMLEADIVVGHITGKEGPAIPIMAHPPATTSDLTLGDFLTAVAQYNNGNSKQKGVKLDFKSIEAFEKSQDQIAQFSKPEITFPLWLNADILPGPVNATTTPVDPLKFLNLGAKHPRAVLSVGWTTNYGGNITEGEYSRDQIGTMLRLVNEHVNQTVTFPVRAGLASNSQPVLLDLLRETASLNSSMTVWSSEGDAVEVDRLRALILTVGLERTYLDVPDDLAAKLHLPPPDAKAKN</sequence>
<evidence type="ECO:0000256" key="2">
    <source>
        <dbReference type="ARBA" id="ARBA00010532"/>
    </source>
</evidence>
<protein>
    <submittedName>
        <fullName evidence="11">Protein croquemort</fullName>
    </submittedName>
</protein>
<dbReference type="PRINTS" id="PR01609">
    <property type="entry name" value="CD36FAMILY"/>
</dbReference>
<dbReference type="STRING" id="66420.A0A194QJD4"/>
<dbReference type="Pfam" id="PF10223">
    <property type="entry name" value="Menorin_N"/>
    <property type="match status" value="1"/>
</dbReference>
<dbReference type="PANTHER" id="PTHR11923:SF93">
    <property type="entry name" value="GH07959P-RELATED"/>
    <property type="match status" value="1"/>
</dbReference>
<dbReference type="GO" id="GO:0005737">
    <property type="term" value="C:cytoplasm"/>
    <property type="evidence" value="ECO:0007669"/>
    <property type="project" value="TreeGrafter"/>
</dbReference>
<keyword evidence="4 9" id="KW-0812">Transmembrane</keyword>
<dbReference type="PANTHER" id="PTHR11923">
    <property type="entry name" value="SCAVENGER RECEPTOR CLASS B TYPE-1 SR-B1"/>
    <property type="match status" value="1"/>
</dbReference>
<evidence type="ECO:0000256" key="7">
    <source>
        <dbReference type="ARBA" id="ARBA00023180"/>
    </source>
</evidence>
<comment type="similarity">
    <text evidence="8">Belongs to the menorin family.</text>
</comment>
<dbReference type="GO" id="GO:0005044">
    <property type="term" value="F:scavenger receptor activity"/>
    <property type="evidence" value="ECO:0007669"/>
    <property type="project" value="TreeGrafter"/>
</dbReference>
<evidence type="ECO:0000259" key="10">
    <source>
        <dbReference type="Pfam" id="PF10223"/>
    </source>
</evidence>
<evidence type="ECO:0000256" key="1">
    <source>
        <dbReference type="ARBA" id="ARBA00004236"/>
    </source>
</evidence>
<feature type="transmembrane region" description="Helical" evidence="9">
    <location>
        <begin position="445"/>
        <end position="466"/>
    </location>
</feature>
<keyword evidence="7" id="KW-0325">Glycoprotein</keyword>
<keyword evidence="12" id="KW-1185">Reference proteome</keyword>
<name>A0A194QJD4_PAPXU</name>
<evidence type="ECO:0000256" key="4">
    <source>
        <dbReference type="ARBA" id="ARBA00022692"/>
    </source>
</evidence>
<evidence type="ECO:0000313" key="11">
    <source>
        <dbReference type="EMBL" id="KPJ05504.1"/>
    </source>
</evidence>
<dbReference type="InterPro" id="IPR019356">
    <property type="entry name" value="Menorin_dom"/>
</dbReference>
<reference evidence="11 12" key="1">
    <citation type="journal article" date="2015" name="Nat. Commun.">
        <title>Outbred genome sequencing and CRISPR/Cas9 gene editing in butterflies.</title>
        <authorList>
            <person name="Li X."/>
            <person name="Fan D."/>
            <person name="Zhang W."/>
            <person name="Liu G."/>
            <person name="Zhang L."/>
            <person name="Zhao L."/>
            <person name="Fang X."/>
            <person name="Chen L."/>
            <person name="Dong Y."/>
            <person name="Chen Y."/>
            <person name="Ding Y."/>
            <person name="Zhao R."/>
            <person name="Feng M."/>
            <person name="Zhu Y."/>
            <person name="Feng Y."/>
            <person name="Jiang X."/>
            <person name="Zhu D."/>
            <person name="Xiang H."/>
            <person name="Feng X."/>
            <person name="Li S."/>
            <person name="Wang J."/>
            <person name="Zhang G."/>
            <person name="Kronforst M.R."/>
            <person name="Wang W."/>
        </authorList>
    </citation>
    <scope>NUCLEOTIDE SEQUENCE [LARGE SCALE GENOMIC DNA]</scope>
    <source>
        <strain evidence="11">Ya'a_city_454_Px</strain>
        <tissue evidence="11">Whole body</tissue>
    </source>
</reference>
<proteinExistence type="inferred from homology"/>
<dbReference type="EMBL" id="KQ458671">
    <property type="protein sequence ID" value="KPJ05504.1"/>
    <property type="molecule type" value="Genomic_DNA"/>
</dbReference>
<dbReference type="Proteomes" id="UP000053268">
    <property type="component" value="Unassembled WGS sequence"/>
</dbReference>
<dbReference type="AlphaFoldDB" id="A0A194QJD4"/>
<comment type="similarity">
    <text evidence="2">Belongs to the CD36 family.</text>
</comment>
<comment type="subcellular location">
    <subcellularLocation>
        <location evidence="1">Cell membrane</location>
    </subcellularLocation>
</comment>
<feature type="domain" description="Menorin-like" evidence="10">
    <location>
        <begin position="535"/>
        <end position="780"/>
    </location>
</feature>
<keyword evidence="6 9" id="KW-0472">Membrane</keyword>